<dbReference type="InterPro" id="IPR018247">
    <property type="entry name" value="EF_Hand_1_Ca_BS"/>
</dbReference>
<evidence type="ECO:0000313" key="1">
    <source>
        <dbReference type="EMBL" id="ETO70028.1"/>
    </source>
</evidence>
<comment type="caution">
    <text evidence="1">The sequence shown here is derived from an EMBL/GenBank/DDBJ whole genome shotgun (WGS) entry which is preliminary data.</text>
</comment>
<dbReference type="Proteomes" id="UP000028582">
    <property type="component" value="Unassembled WGS sequence"/>
</dbReference>
<name>A0A080ZTR7_PHYNI</name>
<protein>
    <recommendedName>
        <fullName evidence="3">EF-hand domain-containing protein</fullName>
    </recommendedName>
</protein>
<dbReference type="PROSITE" id="PS00018">
    <property type="entry name" value="EF_HAND_1"/>
    <property type="match status" value="1"/>
</dbReference>
<gene>
    <name evidence="1" type="ORF">F444_13463</name>
</gene>
<evidence type="ECO:0008006" key="3">
    <source>
        <dbReference type="Google" id="ProtNLM"/>
    </source>
</evidence>
<proteinExistence type="predicted"/>
<dbReference type="AlphaFoldDB" id="A0A080ZTR7"/>
<accession>A0A080ZTR7</accession>
<dbReference type="EMBL" id="ANJA01002426">
    <property type="protein sequence ID" value="ETO70028.1"/>
    <property type="molecule type" value="Genomic_DNA"/>
</dbReference>
<sequence>EISARTTISEVLTSYSLYCVAMADDELLRAVGDFLSPQGHAIATTLSLDEVDSDQLLADTDVLLQSLNRNQSTTKAECKTKSDIARIKAGQRRDAYRARLKAEWATLRQQDVELSKHLKKLKQLKTQEETMSSPSDSLALGAWRAIAIRQYESRMEAEALQKRLQAAVNSRAVMIQDLESVLRKRVRDIEKNTTVEIPEILEKKARLGSKDATLYNTYFQNLDALYERLDEVFKEVGVTPTPGGILSGEPTRKMNGETEYFETIGVGRVPFIFQRTCDAVWELLSVPHRQEGRLVYDGLPDPDNSLAIQFCSPLQRENGEVLKLRTHQVARRYIEKNRLVVVWRGLCEADSEFLGMNSDETGWCIVHSPESDPDFFADPATTLVQACTRMVPMHFQDGEDKEGKVNQFVELLVKTGAEDNREIELMMERLLLDDALATDGLDIDEDGNLTSLEV</sequence>
<dbReference type="OrthoDB" id="121947at2759"/>
<feature type="non-terminal residue" evidence="1">
    <location>
        <position position="1"/>
    </location>
</feature>
<evidence type="ECO:0000313" key="2">
    <source>
        <dbReference type="Proteomes" id="UP000028582"/>
    </source>
</evidence>
<reference evidence="1 2" key="1">
    <citation type="submission" date="2013-11" db="EMBL/GenBank/DDBJ databases">
        <title>The Genome Sequence of Phytophthora parasitica P1976.</title>
        <authorList>
            <consortium name="The Broad Institute Genomics Platform"/>
            <person name="Russ C."/>
            <person name="Tyler B."/>
            <person name="Panabieres F."/>
            <person name="Shan W."/>
            <person name="Tripathy S."/>
            <person name="Grunwald N."/>
            <person name="Machado M."/>
            <person name="Johnson C.S."/>
            <person name="Walker B."/>
            <person name="Young S."/>
            <person name="Zeng Q."/>
            <person name="Gargeya S."/>
            <person name="Fitzgerald M."/>
            <person name="Haas B."/>
            <person name="Abouelleil A."/>
            <person name="Allen A.W."/>
            <person name="Alvarado L."/>
            <person name="Arachchi H.M."/>
            <person name="Berlin A.M."/>
            <person name="Chapman S.B."/>
            <person name="Gainer-Dewar J."/>
            <person name="Goldberg J."/>
            <person name="Griggs A."/>
            <person name="Gujja S."/>
            <person name="Hansen M."/>
            <person name="Howarth C."/>
            <person name="Imamovic A."/>
            <person name="Ireland A."/>
            <person name="Larimer J."/>
            <person name="McCowan C."/>
            <person name="Murphy C."/>
            <person name="Pearson M."/>
            <person name="Poon T.W."/>
            <person name="Priest M."/>
            <person name="Roberts A."/>
            <person name="Saif S."/>
            <person name="Shea T."/>
            <person name="Sisk P."/>
            <person name="Sykes S."/>
            <person name="Wortman J."/>
            <person name="Nusbaum C."/>
            <person name="Birren B."/>
        </authorList>
    </citation>
    <scope>NUCLEOTIDE SEQUENCE [LARGE SCALE GENOMIC DNA]</scope>
    <source>
        <strain evidence="1 2">P1976</strain>
    </source>
</reference>
<organism evidence="1 2">
    <name type="scientific">Phytophthora nicotianae P1976</name>
    <dbReference type="NCBI Taxonomy" id="1317066"/>
    <lineage>
        <taxon>Eukaryota</taxon>
        <taxon>Sar</taxon>
        <taxon>Stramenopiles</taxon>
        <taxon>Oomycota</taxon>
        <taxon>Peronosporomycetes</taxon>
        <taxon>Peronosporales</taxon>
        <taxon>Peronosporaceae</taxon>
        <taxon>Phytophthora</taxon>
    </lineage>
</organism>